<dbReference type="Pfam" id="PF12141">
    <property type="entry name" value="BMT"/>
    <property type="match status" value="2"/>
</dbReference>
<evidence type="ECO:0000313" key="6">
    <source>
        <dbReference type="Proteomes" id="UP001172673"/>
    </source>
</evidence>
<keyword evidence="4" id="KW-1133">Transmembrane helix</keyword>
<keyword evidence="4" id="KW-0812">Transmembrane</keyword>
<dbReference type="EMBL" id="JAPDRK010000014">
    <property type="protein sequence ID" value="KAJ9606247.1"/>
    <property type="molecule type" value="Genomic_DNA"/>
</dbReference>
<evidence type="ECO:0000256" key="3">
    <source>
        <dbReference type="ARBA" id="ARBA00022968"/>
    </source>
</evidence>
<feature type="transmembrane region" description="Helical" evidence="4">
    <location>
        <begin position="33"/>
        <end position="52"/>
    </location>
</feature>
<evidence type="ECO:0000256" key="1">
    <source>
        <dbReference type="ARBA" id="ARBA00004606"/>
    </source>
</evidence>
<keyword evidence="6" id="KW-1185">Reference proteome</keyword>
<dbReference type="GO" id="GO:0016020">
    <property type="term" value="C:membrane"/>
    <property type="evidence" value="ECO:0007669"/>
    <property type="project" value="UniProtKB-SubCell"/>
</dbReference>
<sequence length="526" mass="60063">MSSPSYSMKKGFESLHQYGLPAKIPRTSRKTRIVTVLGVMVCWRLLFGFWHGGHETSPRGRYHLDHETGLDGERIETIAVTGFSNTGDMESRTCEDVRHNGELQVSNSRHITDDLEHIARSLAHHPMIDYQGMDRGITFRSLVAKTWARLSGSSVWVEKFQLYLTVTRVIFYAGGLKNNPVISFLAGQLHDKDWNELKNYTIQWQSEEIKFPTIFNIPAPYKVGSRWFGPEDPRVIIEEGVEDAEPIVFFNMNYDLNLGKRAMHVFRPFSNDTTVLSIAGQEERAGVEKNWAPFFINEHELVAPGRYKWPSHYIYFIYDYNPLRVLKCHKLNGWCNFIFESKVPKEMEGNGHLNINGRMTGGTNLVPLRQDSESDRYTWVGFPRSHINTGCTSNFAMYRPHLMIMTKHESNFYFNYISAPLDLGSLAFSEEALHDPCGEGQILIANSIAKWKFAEEPDSITLTLSVDDATVQSLDLKGVSKFVEQLPVPHDPIFFDHSSHNKSESLLRYTAIGADVLHCSMESAFY</sequence>
<reference evidence="5" key="1">
    <citation type="submission" date="2022-10" db="EMBL/GenBank/DDBJ databases">
        <title>Culturing micro-colonial fungi from biological soil crusts in the Mojave desert and describing Neophaeococcomyces mojavensis, and introducing the new genera and species Taxawa tesnikishii.</title>
        <authorList>
            <person name="Kurbessoian T."/>
            <person name="Stajich J.E."/>
        </authorList>
    </citation>
    <scope>NUCLEOTIDE SEQUENCE</scope>
    <source>
        <strain evidence="5">TK_41</strain>
    </source>
</reference>
<dbReference type="InterPro" id="IPR021988">
    <property type="entry name" value="BMT1"/>
</dbReference>
<dbReference type="Proteomes" id="UP001172673">
    <property type="component" value="Unassembled WGS sequence"/>
</dbReference>
<gene>
    <name evidence="5" type="primary">BMT1_2</name>
    <name evidence="5" type="ORF">H2200_009208</name>
</gene>
<comment type="subcellular location">
    <subcellularLocation>
        <location evidence="1">Membrane</location>
        <topology evidence="1">Single-pass type II membrane protein</topology>
    </subcellularLocation>
</comment>
<protein>
    <submittedName>
        <fullName evidence="5">Beta-mannosyltransferase 1</fullName>
    </submittedName>
</protein>
<proteinExistence type="inferred from homology"/>
<dbReference type="GO" id="GO:0000030">
    <property type="term" value="F:mannosyltransferase activity"/>
    <property type="evidence" value="ECO:0007669"/>
    <property type="project" value="InterPro"/>
</dbReference>
<evidence type="ECO:0000256" key="4">
    <source>
        <dbReference type="SAM" id="Phobius"/>
    </source>
</evidence>
<keyword evidence="3" id="KW-0735">Signal-anchor</keyword>
<evidence type="ECO:0000256" key="2">
    <source>
        <dbReference type="ARBA" id="ARBA00009486"/>
    </source>
</evidence>
<comment type="caution">
    <text evidence="5">The sequence shown here is derived from an EMBL/GenBank/DDBJ whole genome shotgun (WGS) entry which is preliminary data.</text>
</comment>
<name>A0AA39CFH4_9EURO</name>
<evidence type="ECO:0000313" key="5">
    <source>
        <dbReference type="EMBL" id="KAJ9606247.1"/>
    </source>
</evidence>
<dbReference type="AlphaFoldDB" id="A0AA39CFH4"/>
<comment type="similarity">
    <text evidence="2">Belongs to the BMT family.</text>
</comment>
<keyword evidence="4" id="KW-0472">Membrane</keyword>
<accession>A0AA39CFH4</accession>
<organism evidence="5 6">
    <name type="scientific">Cladophialophora chaetospira</name>
    <dbReference type="NCBI Taxonomy" id="386627"/>
    <lineage>
        <taxon>Eukaryota</taxon>
        <taxon>Fungi</taxon>
        <taxon>Dikarya</taxon>
        <taxon>Ascomycota</taxon>
        <taxon>Pezizomycotina</taxon>
        <taxon>Eurotiomycetes</taxon>
        <taxon>Chaetothyriomycetidae</taxon>
        <taxon>Chaetothyriales</taxon>
        <taxon>Herpotrichiellaceae</taxon>
        <taxon>Cladophialophora</taxon>
    </lineage>
</organism>